<evidence type="ECO:0000313" key="1">
    <source>
        <dbReference type="EMBL" id="PHJ17099.1"/>
    </source>
</evidence>
<sequence>ERLPEELSTTERRCVELGSIPLQRDWDSFLA</sequence>
<keyword evidence="2" id="KW-1185">Reference proteome</keyword>
<dbReference type="AlphaFoldDB" id="A0A2C6KJ13"/>
<protein>
    <submittedName>
        <fullName evidence="1">Uncharacterized protein</fullName>
    </submittedName>
</protein>
<dbReference type="RefSeq" id="XP_067918824.1">
    <property type="nucleotide sequence ID" value="XM_068069200.1"/>
</dbReference>
<feature type="non-terminal residue" evidence="1">
    <location>
        <position position="1"/>
    </location>
</feature>
<name>A0A2C6KJ13_9APIC</name>
<dbReference type="VEuPathDB" id="ToxoDB:CSUI_009081"/>
<proteinExistence type="predicted"/>
<accession>A0A2C6KJ13</accession>
<dbReference type="GeneID" id="94432411"/>
<reference evidence="1 2" key="1">
    <citation type="journal article" date="2017" name="Int. J. Parasitol.">
        <title>The genome of the protozoan parasite Cystoisospora suis and a reverse vaccinology approach to identify vaccine candidates.</title>
        <authorList>
            <person name="Palmieri N."/>
            <person name="Shrestha A."/>
            <person name="Ruttkowski B."/>
            <person name="Beck T."/>
            <person name="Vogl C."/>
            <person name="Tomley F."/>
            <person name="Blake D.P."/>
            <person name="Joachim A."/>
        </authorList>
    </citation>
    <scope>NUCLEOTIDE SEQUENCE [LARGE SCALE GENOMIC DNA]</scope>
    <source>
        <strain evidence="1 2">Wien I</strain>
    </source>
</reference>
<comment type="caution">
    <text evidence="1">The sequence shown here is derived from an EMBL/GenBank/DDBJ whole genome shotgun (WGS) entry which is preliminary data.</text>
</comment>
<gene>
    <name evidence="1" type="ORF">CSUI_009081</name>
</gene>
<organism evidence="1 2">
    <name type="scientific">Cystoisospora suis</name>
    <dbReference type="NCBI Taxonomy" id="483139"/>
    <lineage>
        <taxon>Eukaryota</taxon>
        <taxon>Sar</taxon>
        <taxon>Alveolata</taxon>
        <taxon>Apicomplexa</taxon>
        <taxon>Conoidasida</taxon>
        <taxon>Coccidia</taxon>
        <taxon>Eucoccidiorida</taxon>
        <taxon>Eimeriorina</taxon>
        <taxon>Sarcocystidae</taxon>
        <taxon>Cystoisospora</taxon>
    </lineage>
</organism>
<evidence type="ECO:0000313" key="2">
    <source>
        <dbReference type="Proteomes" id="UP000221165"/>
    </source>
</evidence>
<dbReference type="EMBL" id="MIGC01005272">
    <property type="protein sequence ID" value="PHJ17099.1"/>
    <property type="molecule type" value="Genomic_DNA"/>
</dbReference>
<dbReference type="Proteomes" id="UP000221165">
    <property type="component" value="Unassembled WGS sequence"/>
</dbReference>